<dbReference type="Pfam" id="PF01381">
    <property type="entry name" value="HTH_3"/>
    <property type="match status" value="1"/>
</dbReference>
<evidence type="ECO:0000313" key="3">
    <source>
        <dbReference type="Proteomes" id="UP000216725"/>
    </source>
</evidence>
<organism evidence="2 3">
    <name type="scientific">Pseudoscardovia radai</name>
    <dbReference type="NCBI Taxonomy" id="987066"/>
    <lineage>
        <taxon>Bacteria</taxon>
        <taxon>Bacillati</taxon>
        <taxon>Actinomycetota</taxon>
        <taxon>Actinomycetes</taxon>
        <taxon>Bifidobacteriales</taxon>
        <taxon>Bifidobacteriaceae</taxon>
        <taxon>Pseudoscardovia</taxon>
    </lineage>
</organism>
<dbReference type="SUPFAM" id="SSF47413">
    <property type="entry name" value="lambda repressor-like DNA-binding domains"/>
    <property type="match status" value="1"/>
</dbReference>
<dbReference type="AlphaFoldDB" id="A0A261EXP1"/>
<dbReference type="GO" id="GO:0003677">
    <property type="term" value="F:DNA binding"/>
    <property type="evidence" value="ECO:0007669"/>
    <property type="project" value="InterPro"/>
</dbReference>
<dbReference type="Gene3D" id="1.10.260.40">
    <property type="entry name" value="lambda repressor-like DNA-binding domains"/>
    <property type="match status" value="1"/>
</dbReference>
<keyword evidence="3" id="KW-1185">Reference proteome</keyword>
<proteinExistence type="predicted"/>
<dbReference type="InterPro" id="IPR010982">
    <property type="entry name" value="Lambda_DNA-bd_dom_sf"/>
</dbReference>
<sequence>MNHGAQEGDSEKPYVIDALNAFGEILREKRLAQGMSEEELADTCNIPVSDVRSWESGKDCPLGGMVLLCAVLRTDVCSLCREISERLDPTRVDVDPDRGTYQEFWRIVQGMGGDFMW</sequence>
<accession>A0A261EXP1</accession>
<dbReference type="CDD" id="cd00093">
    <property type="entry name" value="HTH_XRE"/>
    <property type="match status" value="1"/>
</dbReference>
<gene>
    <name evidence="2" type="ORF">PSRA_1021</name>
</gene>
<dbReference type="SMART" id="SM00530">
    <property type="entry name" value="HTH_XRE"/>
    <property type="match status" value="1"/>
</dbReference>
<reference evidence="2 3" key="1">
    <citation type="journal article" date="2017" name="BMC Genomics">
        <title>Comparative genomic and phylogenomic analyses of the Bifidobacteriaceae family.</title>
        <authorList>
            <person name="Lugli G.A."/>
            <person name="Milani C."/>
            <person name="Turroni F."/>
            <person name="Duranti S."/>
            <person name="Mancabelli L."/>
            <person name="Mangifesta M."/>
            <person name="Ferrario C."/>
            <person name="Modesto M."/>
            <person name="Mattarelli P."/>
            <person name="Jiri K."/>
            <person name="van Sinderen D."/>
            <person name="Ventura M."/>
        </authorList>
    </citation>
    <scope>NUCLEOTIDE SEQUENCE [LARGE SCALE GENOMIC DNA]</scope>
    <source>
        <strain evidence="2 3">DSM 24742</strain>
    </source>
</reference>
<dbReference type="Proteomes" id="UP000216725">
    <property type="component" value="Unassembled WGS sequence"/>
</dbReference>
<dbReference type="EMBL" id="MWWR01000007">
    <property type="protein sequence ID" value="OZG51624.1"/>
    <property type="molecule type" value="Genomic_DNA"/>
</dbReference>
<dbReference type="InterPro" id="IPR001387">
    <property type="entry name" value="Cro/C1-type_HTH"/>
</dbReference>
<evidence type="ECO:0000259" key="1">
    <source>
        <dbReference type="PROSITE" id="PS50943"/>
    </source>
</evidence>
<protein>
    <recommendedName>
        <fullName evidence="1">HTH cro/C1-type domain-containing protein</fullName>
    </recommendedName>
</protein>
<feature type="domain" description="HTH cro/C1-type" evidence="1">
    <location>
        <begin position="26"/>
        <end position="79"/>
    </location>
</feature>
<dbReference type="PROSITE" id="PS50943">
    <property type="entry name" value="HTH_CROC1"/>
    <property type="match status" value="1"/>
</dbReference>
<comment type="caution">
    <text evidence="2">The sequence shown here is derived from an EMBL/GenBank/DDBJ whole genome shotgun (WGS) entry which is preliminary data.</text>
</comment>
<name>A0A261EXP1_9BIFI</name>
<evidence type="ECO:0000313" key="2">
    <source>
        <dbReference type="EMBL" id="OZG51624.1"/>
    </source>
</evidence>